<dbReference type="Proteomes" id="UP000005496">
    <property type="component" value="Unassembled WGS sequence"/>
</dbReference>
<feature type="transmembrane region" description="Helical" evidence="1">
    <location>
        <begin position="53"/>
        <end position="70"/>
    </location>
</feature>
<accession>D6SML0</accession>
<proteinExistence type="predicted"/>
<evidence type="ECO:0000313" key="3">
    <source>
        <dbReference type="Proteomes" id="UP000005496"/>
    </source>
</evidence>
<protein>
    <submittedName>
        <fullName evidence="2">Uncharacterized protein</fullName>
    </submittedName>
</protein>
<sequence length="286" mass="33078">MYNNFNIRINTCTDLNTMPLHTIILLNLAAVMLLMLAAWILSLARDKACVADSFWGAGFVLIAWLTWFMGPETFRSLLVALLISIWGIRLILHITRRNWGQPEDRRYQAMRDYHGESFRWISLFKVFMLQGSLLWIIALAPQVAQASPRPGELVWLDFLGIFIWALGMLFEVVGDYQMSQFKKDPSNRGRVMDRGLWGWTRHPNYFGECLVWWGIFCIALSVPGGWMTIISPLLITFLLVRVSGVAMLEKDMGSRRPEYENYKKRVSAFVPWFPLKNKEAGDHEQP</sequence>
<dbReference type="Pfam" id="PF06966">
    <property type="entry name" value="DUF1295"/>
    <property type="match status" value="1"/>
</dbReference>
<organism evidence="2 3">
    <name type="scientific">Desulfonatronospira thiodismutans ASO3-1</name>
    <dbReference type="NCBI Taxonomy" id="555779"/>
    <lineage>
        <taxon>Bacteria</taxon>
        <taxon>Pseudomonadati</taxon>
        <taxon>Thermodesulfobacteriota</taxon>
        <taxon>Desulfovibrionia</taxon>
        <taxon>Desulfovibrionales</taxon>
        <taxon>Desulfonatronovibrionaceae</taxon>
        <taxon>Desulfonatronospira</taxon>
    </lineage>
</organism>
<dbReference type="GO" id="GO:0016020">
    <property type="term" value="C:membrane"/>
    <property type="evidence" value="ECO:0007669"/>
    <property type="project" value="TreeGrafter"/>
</dbReference>
<dbReference type="PROSITE" id="PS50244">
    <property type="entry name" value="S5A_REDUCTASE"/>
    <property type="match status" value="1"/>
</dbReference>
<keyword evidence="1" id="KW-0812">Transmembrane</keyword>
<dbReference type="eggNOG" id="COG3752">
    <property type="taxonomic scope" value="Bacteria"/>
</dbReference>
<keyword evidence="1" id="KW-0472">Membrane</keyword>
<dbReference type="PANTHER" id="PTHR32251:SF17">
    <property type="entry name" value="STEROID 5-ALPHA REDUCTASE C-TERMINAL DOMAIN-CONTAINING PROTEIN"/>
    <property type="match status" value="1"/>
</dbReference>
<dbReference type="InterPro" id="IPR010721">
    <property type="entry name" value="UstE-like"/>
</dbReference>
<keyword evidence="1" id="KW-1133">Transmembrane helix</keyword>
<comment type="caution">
    <text evidence="2">The sequence shown here is derived from an EMBL/GenBank/DDBJ whole genome shotgun (WGS) entry which is preliminary data.</text>
</comment>
<dbReference type="EMBL" id="ACJN02000001">
    <property type="protein sequence ID" value="EFI35921.1"/>
    <property type="molecule type" value="Genomic_DNA"/>
</dbReference>
<feature type="transmembrane region" description="Helical" evidence="1">
    <location>
        <begin position="205"/>
        <end position="223"/>
    </location>
</feature>
<dbReference type="PANTHER" id="PTHR32251">
    <property type="entry name" value="3-OXO-5-ALPHA-STEROID 4-DEHYDROGENASE"/>
    <property type="match status" value="1"/>
</dbReference>
<reference evidence="2" key="1">
    <citation type="submission" date="2010-05" db="EMBL/GenBank/DDBJ databases">
        <title>The draft genome of Desulfonatronospira thiodismutans ASO3-1.</title>
        <authorList>
            <consortium name="US DOE Joint Genome Institute (JGI-PGF)"/>
            <person name="Lucas S."/>
            <person name="Copeland A."/>
            <person name="Lapidus A."/>
            <person name="Cheng J.-F."/>
            <person name="Bruce D."/>
            <person name="Goodwin L."/>
            <person name="Pitluck S."/>
            <person name="Chertkov O."/>
            <person name="Brettin T."/>
            <person name="Detter J.C."/>
            <person name="Han C."/>
            <person name="Land M.L."/>
            <person name="Hauser L."/>
            <person name="Kyrpides N."/>
            <person name="Mikhailova N."/>
            <person name="Muyzer G."/>
            <person name="Woyke T."/>
        </authorList>
    </citation>
    <scope>NUCLEOTIDE SEQUENCE [LARGE SCALE GENOMIC DNA]</scope>
    <source>
        <strain evidence="2">ASO3-1</strain>
    </source>
</reference>
<feature type="transmembrane region" description="Helical" evidence="1">
    <location>
        <begin position="117"/>
        <end position="141"/>
    </location>
</feature>
<evidence type="ECO:0000256" key="1">
    <source>
        <dbReference type="SAM" id="Phobius"/>
    </source>
</evidence>
<keyword evidence="3" id="KW-1185">Reference proteome</keyword>
<feature type="transmembrane region" description="Helical" evidence="1">
    <location>
        <begin position="76"/>
        <end position="96"/>
    </location>
</feature>
<evidence type="ECO:0000313" key="2">
    <source>
        <dbReference type="EMBL" id="EFI35921.1"/>
    </source>
</evidence>
<name>D6SML0_9BACT</name>
<feature type="transmembrane region" description="Helical" evidence="1">
    <location>
        <begin position="20"/>
        <end position="41"/>
    </location>
</feature>
<dbReference type="Gene3D" id="1.20.120.1630">
    <property type="match status" value="1"/>
</dbReference>
<gene>
    <name evidence="2" type="ORF">Dthio_PD3362</name>
</gene>
<feature type="transmembrane region" description="Helical" evidence="1">
    <location>
        <begin position="153"/>
        <end position="173"/>
    </location>
</feature>
<dbReference type="AlphaFoldDB" id="D6SML0"/>